<dbReference type="Pfam" id="PF12706">
    <property type="entry name" value="Lactamase_B_2"/>
    <property type="match status" value="1"/>
</dbReference>
<dbReference type="SUPFAM" id="SSF56281">
    <property type="entry name" value="Metallo-hydrolase/oxidoreductase"/>
    <property type="match status" value="1"/>
</dbReference>
<proteinExistence type="predicted"/>
<dbReference type="Gene3D" id="3.60.15.10">
    <property type="entry name" value="Ribonuclease Z/Hydroxyacylglutathione hydrolase-like"/>
    <property type="match status" value="1"/>
</dbReference>
<dbReference type="InterPro" id="IPR036866">
    <property type="entry name" value="RibonucZ/Hydroxyglut_hydro"/>
</dbReference>
<reference evidence="2 3" key="1">
    <citation type="submission" date="2015-09" db="EMBL/GenBank/DDBJ databases">
        <title>Genome sequencing project for genomic taxonomy and phylogenomics of Bacillus-like bacteria.</title>
        <authorList>
            <person name="Liu B."/>
            <person name="Wang J."/>
            <person name="Zhu Y."/>
            <person name="Liu G."/>
            <person name="Chen Q."/>
            <person name="Chen Z."/>
            <person name="Lan J."/>
            <person name="Che J."/>
            <person name="Ge C."/>
            <person name="Shi H."/>
            <person name="Pan Z."/>
            <person name="Liu X."/>
        </authorList>
    </citation>
    <scope>NUCLEOTIDE SEQUENCE [LARGE SCALE GENOMIC DNA]</scope>
    <source>
        <strain evidence="2 3">FJAT-18043</strain>
    </source>
</reference>
<protein>
    <submittedName>
        <fullName evidence="2">Pyrroloquinoline quinone biosynthesis protein PqqB</fullName>
    </submittedName>
</protein>
<dbReference type="EMBL" id="LJIX01000003">
    <property type="protein sequence ID" value="KQL27533.1"/>
    <property type="molecule type" value="Genomic_DNA"/>
</dbReference>
<organism evidence="2 3">
    <name type="scientific">Cytobacillus solani</name>
    <dbReference type="NCBI Taxonomy" id="1637975"/>
    <lineage>
        <taxon>Bacteria</taxon>
        <taxon>Bacillati</taxon>
        <taxon>Bacillota</taxon>
        <taxon>Bacilli</taxon>
        <taxon>Bacillales</taxon>
        <taxon>Bacillaceae</taxon>
        <taxon>Cytobacillus</taxon>
    </lineage>
</organism>
<dbReference type="AlphaFoldDB" id="A0A0Q3TX91"/>
<dbReference type="PANTHER" id="PTHR42663">
    <property type="entry name" value="HYDROLASE C777.06C-RELATED-RELATED"/>
    <property type="match status" value="1"/>
</dbReference>
<dbReference type="PATRIC" id="fig|1637975.4.peg.5535"/>
<evidence type="ECO:0000313" key="3">
    <source>
        <dbReference type="Proteomes" id="UP000050996"/>
    </source>
</evidence>
<dbReference type="STRING" id="1637975.AN957_00930"/>
<accession>A0A0Q3TX91</accession>
<dbReference type="RefSeq" id="WP_053477985.1">
    <property type="nucleotide sequence ID" value="NZ_CP041305.1"/>
</dbReference>
<evidence type="ECO:0000259" key="1">
    <source>
        <dbReference type="Pfam" id="PF12706"/>
    </source>
</evidence>
<name>A0A0Q3TX91_9BACI</name>
<keyword evidence="3" id="KW-1185">Reference proteome</keyword>
<gene>
    <name evidence="2" type="ORF">AN957_00930</name>
</gene>
<comment type="caution">
    <text evidence="2">The sequence shown here is derived from an EMBL/GenBank/DDBJ whole genome shotgun (WGS) entry which is preliminary data.</text>
</comment>
<dbReference type="InterPro" id="IPR001279">
    <property type="entry name" value="Metallo-B-lactamas"/>
</dbReference>
<sequence>MNDVILNVLGTAQDAGLPHPNCFCKNCSEAINNPKFRRLAASLAIVLPHEGRWHLIDASPDLKEQMTKLQLKYNMQGQLMDSIFLTHAHLGHYPGLLFLGREAIGAAGVPVFAGGKMKQLLENHAPWNQLTYLKYINVLELSNVQTLRISQLVKIKPIEVPHRNEFSETFAFEIEGPNKKVLYIPDIDRWDEWGQDIYNACSEVDVCLLDGTFYSTKDLEKIGRDFREIPHPLMTETMDKLQNLVGQKEIYFTHLNHSNPAIDSNRQIRKLIEERGFHIAEDGMEFRL</sequence>
<evidence type="ECO:0000313" key="2">
    <source>
        <dbReference type="EMBL" id="KQL27533.1"/>
    </source>
</evidence>
<feature type="domain" description="Metallo-beta-lactamase" evidence="1">
    <location>
        <begin position="52"/>
        <end position="254"/>
    </location>
</feature>
<dbReference type="PANTHER" id="PTHR42663:SF6">
    <property type="entry name" value="HYDROLASE C777.06C-RELATED"/>
    <property type="match status" value="1"/>
</dbReference>
<dbReference type="Proteomes" id="UP000050996">
    <property type="component" value="Unassembled WGS sequence"/>
</dbReference>